<evidence type="ECO:0000256" key="2">
    <source>
        <dbReference type="ARBA" id="ARBA00022475"/>
    </source>
</evidence>
<dbReference type="SUPFAM" id="SSF109998">
    <property type="entry name" value="Triger factor/SurA peptide-binding domain-like"/>
    <property type="match status" value="1"/>
</dbReference>
<gene>
    <name evidence="9" type="ORF">N7U68_04440</name>
</gene>
<evidence type="ECO:0000256" key="5">
    <source>
        <dbReference type="ARBA" id="ARBA00023136"/>
    </source>
</evidence>
<evidence type="ECO:0000256" key="7">
    <source>
        <dbReference type="ARBA" id="ARBA00038408"/>
    </source>
</evidence>
<comment type="similarity">
    <text evidence="7">Belongs to the PpiD chaperone family.</text>
</comment>
<evidence type="ECO:0000256" key="4">
    <source>
        <dbReference type="ARBA" id="ARBA00022989"/>
    </source>
</evidence>
<evidence type="ECO:0000313" key="9">
    <source>
        <dbReference type="EMBL" id="UXX83913.1"/>
    </source>
</evidence>
<keyword evidence="5" id="KW-0472">Membrane</keyword>
<dbReference type="SUPFAM" id="SSF54534">
    <property type="entry name" value="FKBP-like"/>
    <property type="match status" value="1"/>
</dbReference>
<comment type="subcellular location">
    <subcellularLocation>
        <location evidence="1">Cell membrane</location>
        <topology evidence="1">Single-pass type II membrane protein</topology>
    </subcellularLocation>
</comment>
<accession>A0ABY6DFC6</accession>
<keyword evidence="4" id="KW-1133">Transmembrane helix</keyword>
<dbReference type="Proteomes" id="UP001064087">
    <property type="component" value="Chromosome"/>
</dbReference>
<dbReference type="InterPro" id="IPR000297">
    <property type="entry name" value="PPIase_PpiC"/>
</dbReference>
<dbReference type="InterPro" id="IPR052029">
    <property type="entry name" value="PpiD_chaperone"/>
</dbReference>
<keyword evidence="3" id="KW-0812">Transmembrane</keyword>
<dbReference type="PANTHER" id="PTHR47529:SF1">
    <property type="entry name" value="PERIPLASMIC CHAPERONE PPID"/>
    <property type="match status" value="1"/>
</dbReference>
<evidence type="ECO:0000313" key="10">
    <source>
        <dbReference type="Proteomes" id="UP001064087"/>
    </source>
</evidence>
<protein>
    <submittedName>
        <fullName evidence="9">SurA N-terminal domain-containing protein</fullName>
    </submittedName>
</protein>
<dbReference type="PANTHER" id="PTHR47529">
    <property type="entry name" value="PEPTIDYL-PROLYL CIS-TRANS ISOMERASE D"/>
    <property type="match status" value="1"/>
</dbReference>
<dbReference type="InterPro" id="IPR027304">
    <property type="entry name" value="Trigger_fact/SurA_dom_sf"/>
</dbReference>
<dbReference type="EMBL" id="CP106738">
    <property type="protein sequence ID" value="UXX83913.1"/>
    <property type="molecule type" value="Genomic_DNA"/>
</dbReference>
<name>A0ABY6DFC6_9RHOB</name>
<dbReference type="Pfam" id="PF13145">
    <property type="entry name" value="Rotamase_2"/>
    <property type="match status" value="1"/>
</dbReference>
<organism evidence="9 10">
    <name type="scientific">Roseovarius pelagicus</name>
    <dbReference type="NCBI Taxonomy" id="2980108"/>
    <lineage>
        <taxon>Bacteria</taxon>
        <taxon>Pseudomonadati</taxon>
        <taxon>Pseudomonadota</taxon>
        <taxon>Alphaproteobacteria</taxon>
        <taxon>Rhodobacterales</taxon>
        <taxon>Roseobacteraceae</taxon>
        <taxon>Roseovarius</taxon>
    </lineage>
</organism>
<evidence type="ECO:0000256" key="6">
    <source>
        <dbReference type="ARBA" id="ARBA00023186"/>
    </source>
</evidence>
<keyword evidence="2" id="KW-1003">Cell membrane</keyword>
<evidence type="ECO:0000256" key="3">
    <source>
        <dbReference type="ARBA" id="ARBA00022692"/>
    </source>
</evidence>
<sequence length="613" mass="65856">MKGNTVSKSAMWVLMALLILGLGGFGVTNLSGNVRSVGTVGDAEIDLNAYARALQAEIRALEADRGEPVSFAQAQADGVDARVLSRLVSEAALDHETSRLGLSIGDTNLRDQILDIPGFRGIDGKFDREAYTFALDQAGLSEAAFEADIRAETARTLVQGAILSGVSTPTAYTDAILTYVGEARDVTMATLARGDLTTGLPEPTDEDLRSYHQSHLPDFTKPETRAITYVWLTPEMIIDEVEVDDAALREAYEARLDEFIQPERRLVERLAFPDRAAAEAAKAEIDAGTRSFEDFVEDRGLELSDVDMGDVALGDLDGAGSDVFAANVGDIAGPLDSPIGPALFRVNAVLQATETTYEDAEAELRDALAGDRARRVIDAQIDTVDDLLAGGATLEDIADETDMELGQIDWHGGVVEGISAYTGFRQAAPTITTSDYPEVATLEDGSIFAMRLDGITEPEIQPLEDVRAAVRSAWLTQSATDALRSQIADQVTALQNGDSFEDTGLASESVIGLTRRGFQPGTPPEFIETVFKMAEGDVTLIDGNESLFIVRLDQITPPNDEDPELAQLRKGLADQAAGIIAQDFYQVLAADIRNRAGITLDQQALNAVHANFQ</sequence>
<keyword evidence="6" id="KW-0143">Chaperone</keyword>
<feature type="domain" description="PpiC" evidence="8">
    <location>
        <begin position="243"/>
        <end position="361"/>
    </location>
</feature>
<dbReference type="RefSeq" id="WP_263048364.1">
    <property type="nucleotide sequence ID" value="NZ_CP106738.1"/>
</dbReference>
<evidence type="ECO:0000256" key="1">
    <source>
        <dbReference type="ARBA" id="ARBA00004401"/>
    </source>
</evidence>
<reference evidence="9" key="1">
    <citation type="submission" date="2022-10" db="EMBL/GenBank/DDBJ databases">
        <title>Roseovarius pelagicus sp. nov., isolated from Arctic seawater.</title>
        <authorList>
            <person name="Hong Y.W."/>
            <person name="Hwang C.Y."/>
        </authorList>
    </citation>
    <scope>NUCLEOTIDE SEQUENCE</scope>
    <source>
        <strain evidence="9">HL-MP18</strain>
    </source>
</reference>
<evidence type="ECO:0000259" key="8">
    <source>
        <dbReference type="Pfam" id="PF13145"/>
    </source>
</evidence>
<dbReference type="Pfam" id="PF13624">
    <property type="entry name" value="SurA_N_3"/>
    <property type="match status" value="1"/>
</dbReference>
<proteinExistence type="inferred from homology"/>
<keyword evidence="10" id="KW-1185">Reference proteome</keyword>